<dbReference type="GO" id="GO:0000977">
    <property type="term" value="F:RNA polymerase II transcription regulatory region sequence-specific DNA binding"/>
    <property type="evidence" value="ECO:0000318"/>
    <property type="project" value="GO_Central"/>
</dbReference>
<evidence type="ECO:0000259" key="9">
    <source>
        <dbReference type="SMART" id="SM01367"/>
    </source>
</evidence>
<evidence type="ECO:0000256" key="8">
    <source>
        <dbReference type="SAM" id="MobiDB-lite"/>
    </source>
</evidence>
<dbReference type="Pfam" id="PF11934">
    <property type="entry name" value="DUF3452"/>
    <property type="match status" value="1"/>
</dbReference>
<dbReference type="GO" id="GO:0000785">
    <property type="term" value="C:chromatin"/>
    <property type="evidence" value="ECO:0000318"/>
    <property type="project" value="GO_Central"/>
</dbReference>
<accession>B3S6M6</accession>
<organism evidence="11 12">
    <name type="scientific">Trichoplax adhaerens</name>
    <name type="common">Trichoplax reptans</name>
    <dbReference type="NCBI Taxonomy" id="10228"/>
    <lineage>
        <taxon>Eukaryota</taxon>
        <taxon>Metazoa</taxon>
        <taxon>Placozoa</taxon>
        <taxon>Uniplacotomia</taxon>
        <taxon>Trichoplacea</taxon>
        <taxon>Trichoplacidae</taxon>
        <taxon>Trichoplax</taxon>
    </lineage>
</organism>
<evidence type="ECO:0008006" key="13">
    <source>
        <dbReference type="Google" id="ProtNLM"/>
    </source>
</evidence>
<dbReference type="InterPro" id="IPR036915">
    <property type="entry name" value="Cyclin-like_sf"/>
</dbReference>
<dbReference type="PANTHER" id="PTHR13742:SF17">
    <property type="entry name" value="RE32990P-RELATED"/>
    <property type="match status" value="1"/>
</dbReference>
<dbReference type="SUPFAM" id="SSF47954">
    <property type="entry name" value="Cyclin-like"/>
    <property type="match status" value="2"/>
</dbReference>
<feature type="compositionally biased region" description="Low complexity" evidence="8">
    <location>
        <begin position="768"/>
        <end position="780"/>
    </location>
</feature>
<feature type="compositionally biased region" description="Polar residues" evidence="8">
    <location>
        <begin position="937"/>
        <end position="948"/>
    </location>
</feature>
<dbReference type="SMART" id="SM01368">
    <property type="entry name" value="RB_A"/>
    <property type="match status" value="1"/>
</dbReference>
<dbReference type="PANTHER" id="PTHR13742">
    <property type="entry name" value="RETINOBLASTOMA-ASSOCIATED PROTEIN RB -RELATED"/>
    <property type="match status" value="1"/>
</dbReference>
<evidence type="ECO:0000256" key="5">
    <source>
        <dbReference type="ARBA" id="ARBA00023163"/>
    </source>
</evidence>
<comment type="similarity">
    <text evidence="2">Belongs to the retinoblastoma protein (RB) family.</text>
</comment>
<keyword evidence="5" id="KW-0804">Transcription</keyword>
<dbReference type="GO" id="GO:2000134">
    <property type="term" value="P:negative regulation of G1/S transition of mitotic cell cycle"/>
    <property type="evidence" value="ECO:0000318"/>
    <property type="project" value="GO_Central"/>
</dbReference>
<feature type="compositionally biased region" description="Low complexity" evidence="8">
    <location>
        <begin position="798"/>
        <end position="811"/>
    </location>
</feature>
<dbReference type="Proteomes" id="UP000009022">
    <property type="component" value="Unassembled WGS sequence"/>
</dbReference>
<dbReference type="InterPro" id="IPR024599">
    <property type="entry name" value="RB_N"/>
</dbReference>
<dbReference type="InterPro" id="IPR028309">
    <property type="entry name" value="RB_fam"/>
</dbReference>
<keyword evidence="4" id="KW-0805">Transcription regulation</keyword>
<evidence type="ECO:0000256" key="6">
    <source>
        <dbReference type="ARBA" id="ARBA00023242"/>
    </source>
</evidence>
<feature type="region of interest" description="Disordered" evidence="8">
    <location>
        <begin position="793"/>
        <end position="813"/>
    </location>
</feature>
<evidence type="ECO:0000256" key="4">
    <source>
        <dbReference type="ARBA" id="ARBA00023015"/>
    </source>
</evidence>
<dbReference type="FunCoup" id="B3S6M6">
    <property type="interactions" value="2110"/>
</dbReference>
<dbReference type="KEGG" id="tad:TRIADDRAFT_59859"/>
<dbReference type="SMART" id="SM01367">
    <property type="entry name" value="DUF3452"/>
    <property type="match status" value="1"/>
</dbReference>
<dbReference type="GO" id="GO:0006357">
    <property type="term" value="P:regulation of transcription by RNA polymerase II"/>
    <property type="evidence" value="ECO:0007669"/>
    <property type="project" value="InterPro"/>
</dbReference>
<dbReference type="Pfam" id="PF01857">
    <property type="entry name" value="RB_B"/>
    <property type="match status" value="1"/>
</dbReference>
<evidence type="ECO:0000256" key="3">
    <source>
        <dbReference type="ARBA" id="ARBA00022491"/>
    </source>
</evidence>
<dbReference type="OMA" id="AILCELH"/>
<keyword evidence="3" id="KW-0678">Repressor</keyword>
<evidence type="ECO:0000259" key="10">
    <source>
        <dbReference type="SMART" id="SM01368"/>
    </source>
</evidence>
<keyword evidence="7" id="KW-0131">Cell cycle</keyword>
<gene>
    <name evidence="11" type="ORF">TRIADDRAFT_59859</name>
</gene>
<dbReference type="STRING" id="10228.B3S6M6"/>
<feature type="region of interest" description="Disordered" evidence="8">
    <location>
        <begin position="756"/>
        <end position="780"/>
    </location>
</feature>
<dbReference type="GO" id="GO:0030154">
    <property type="term" value="P:cell differentiation"/>
    <property type="evidence" value="ECO:0000318"/>
    <property type="project" value="GO_Central"/>
</dbReference>
<sequence length="960" mass="109847">MTFHGKNPPDDRPIRSEYDELCLSLNMDKDTAQTAWQRYQDIKLKFTLEGNHLHWLTCALFVAGKQSRLPTVGEGIQVGNCISLSRLIKAANLSLIEFFNKIDKWIDMACLDEDFRGQINVIERNFEVVSVIYKNKFEPIFQHLFQSNVNDSVPRRKLRHSKICTYQQVFSYCWSLYLLIKGKYPDIRTDLVNSYHLLLCCIDLIYANIVVANRRDLLNPQLESDALVESESNSSPVSVIEYLCKRYEGISIEVKAIKQHLLWLYLENLFDKNHLRGNKKTFCGLLDQGNFDYNNKFVSNSYDEFVLSSGDFDERIFLGSNAYLDIGTPAKLPKAAHTTAEARQNVTRNLQDRFQNSTMIPQTPLTGRNFLNQKEERTPVSSATLSVGRLQALLAKWTVSPSNKLLAIFGDCSNDLLDIIQSRINELKETFYDSYTKIDDERSKSPIDFAENRWNLGIKLYYKTLESIILAEKRRNKTSGELKILLEKDVFHRSLLACCLEITIFSYGSQKTFPWIVQVFGLSHYYFYKVIEIVIRTEHGLPREVVKHLNYIEESILDHLAWVSGSPLFTASDNGLIAIPSYEEVCIPSNEEGHSNKPAITNIVHPQMRRLNPALAGPIESKGFPVAERYSSPMKKSIEARSITDAKDTSKPKRTGSLGLFFRKFYYLASVRLKDLCRSLHLGEDLTSKIWTCFEYSVMHCHELIIDRHLDQLLMCAIYVICKVSRKNTKFLEIKDCYNRQPQAKKHLYRNVLVRKRKGKSDNKSVESSRNSSPVSPPIIISGSTTIYQEQNETAMRSSSTLSQTPTPSCSDVDVENGELEDVRGDLVQFYNEVYLDAMKEFVLRFLPENGNSQVSGRHSVFVSIFGCDSPPLSPKPKMLYSFQESPDTILKDINDAVKQSERTGDKSKAFTARGRAKRAILQNDEPDILPKRSRQSEVLTKRLSNLTSDKEKVKRSQGE</sequence>
<dbReference type="PhylomeDB" id="B3S6M6"/>
<keyword evidence="12" id="KW-1185">Reference proteome</keyword>
<dbReference type="HOGENOM" id="CLU_008943_0_1_1"/>
<dbReference type="CTD" id="6757146"/>
<dbReference type="GO" id="GO:0005667">
    <property type="term" value="C:transcription regulator complex"/>
    <property type="evidence" value="ECO:0000318"/>
    <property type="project" value="GO_Central"/>
</dbReference>
<dbReference type="GO" id="GO:0005634">
    <property type="term" value="C:nucleus"/>
    <property type="evidence" value="ECO:0007669"/>
    <property type="project" value="UniProtKB-SubCell"/>
</dbReference>
<dbReference type="GeneID" id="6757146"/>
<evidence type="ECO:0000313" key="11">
    <source>
        <dbReference type="EMBL" id="EDV21648.1"/>
    </source>
</evidence>
<evidence type="ECO:0000256" key="1">
    <source>
        <dbReference type="ARBA" id="ARBA00004123"/>
    </source>
</evidence>
<feature type="region of interest" description="Disordered" evidence="8">
    <location>
        <begin position="922"/>
        <end position="960"/>
    </location>
</feature>
<evidence type="ECO:0000313" key="12">
    <source>
        <dbReference type="Proteomes" id="UP000009022"/>
    </source>
</evidence>
<feature type="compositionally biased region" description="Basic and acidic residues" evidence="8">
    <location>
        <begin position="949"/>
        <end position="960"/>
    </location>
</feature>
<dbReference type="OrthoDB" id="844594at2759"/>
<protein>
    <recommendedName>
        <fullName evidence="13">Retinoblastoma-like protein 1</fullName>
    </recommendedName>
</protein>
<name>B3S6M6_TRIAD</name>
<dbReference type="FunFam" id="1.10.472.10:FF:000035">
    <property type="entry name" value="RB transcriptional corepressor-like 1"/>
    <property type="match status" value="1"/>
</dbReference>
<dbReference type="InParanoid" id="B3S6M6"/>
<feature type="domain" description="Retinoblastoma-associated protein A-box" evidence="10">
    <location>
        <begin position="378"/>
        <end position="572"/>
    </location>
</feature>
<dbReference type="EMBL" id="DS985252">
    <property type="protein sequence ID" value="EDV21648.1"/>
    <property type="molecule type" value="Genomic_DNA"/>
</dbReference>
<dbReference type="AlphaFoldDB" id="B3S6M6"/>
<evidence type="ECO:0000256" key="2">
    <source>
        <dbReference type="ARBA" id="ARBA00009475"/>
    </source>
</evidence>
<dbReference type="Gene3D" id="1.10.472.10">
    <property type="entry name" value="Cyclin-like"/>
    <property type="match status" value="2"/>
</dbReference>
<proteinExistence type="inferred from homology"/>
<keyword evidence="6" id="KW-0539">Nucleus</keyword>
<dbReference type="Pfam" id="PF01858">
    <property type="entry name" value="RB_A"/>
    <property type="match status" value="1"/>
</dbReference>
<dbReference type="InterPro" id="IPR002719">
    <property type="entry name" value="RB_B"/>
</dbReference>
<comment type="subcellular location">
    <subcellularLocation>
        <location evidence="1">Nucleus</location>
    </subcellularLocation>
</comment>
<dbReference type="RefSeq" id="XP_002115796.1">
    <property type="nucleotide sequence ID" value="XM_002115760.1"/>
</dbReference>
<dbReference type="eggNOG" id="KOG1010">
    <property type="taxonomic scope" value="Eukaryota"/>
</dbReference>
<dbReference type="InterPro" id="IPR002720">
    <property type="entry name" value="RB_A"/>
</dbReference>
<feature type="domain" description="Retinoblastoma-associated protein N-terminal" evidence="9">
    <location>
        <begin position="67"/>
        <end position="208"/>
    </location>
</feature>
<evidence type="ECO:0000256" key="7">
    <source>
        <dbReference type="ARBA" id="ARBA00023306"/>
    </source>
</evidence>
<reference evidence="11 12" key="1">
    <citation type="journal article" date="2008" name="Nature">
        <title>The Trichoplax genome and the nature of placozoans.</title>
        <authorList>
            <person name="Srivastava M."/>
            <person name="Begovic E."/>
            <person name="Chapman J."/>
            <person name="Putnam N.H."/>
            <person name="Hellsten U."/>
            <person name="Kawashima T."/>
            <person name="Kuo A."/>
            <person name="Mitros T."/>
            <person name="Salamov A."/>
            <person name="Carpenter M.L."/>
            <person name="Signorovitch A.Y."/>
            <person name="Moreno M.A."/>
            <person name="Kamm K."/>
            <person name="Grimwood J."/>
            <person name="Schmutz J."/>
            <person name="Shapiro H."/>
            <person name="Grigoriev I.V."/>
            <person name="Buss L.W."/>
            <person name="Schierwater B."/>
            <person name="Dellaporta S.L."/>
            <person name="Rokhsar D.S."/>
        </authorList>
    </citation>
    <scope>NUCLEOTIDE SEQUENCE [LARGE SCALE GENOMIC DNA]</scope>
    <source>
        <strain evidence="11 12">Grell-BS-1999</strain>
    </source>
</reference>
<dbReference type="Gene3D" id="1.10.472.140">
    <property type="match status" value="1"/>
</dbReference>